<reference evidence="1 2" key="1">
    <citation type="submission" date="2016-10" db="EMBL/GenBank/DDBJ databases">
        <authorList>
            <person name="de Groot N.N."/>
        </authorList>
    </citation>
    <scope>NUCLEOTIDE SEQUENCE [LARGE SCALE GENOMIC DNA]</scope>
    <source>
        <strain evidence="1 2">CGMCC 1.5058</strain>
    </source>
</reference>
<dbReference type="AlphaFoldDB" id="A0A1G8N8H7"/>
<dbReference type="Proteomes" id="UP000183255">
    <property type="component" value="Unassembled WGS sequence"/>
</dbReference>
<organism evidence="1 2">
    <name type="scientific">Proteiniclasticum ruminis</name>
    <dbReference type="NCBI Taxonomy" id="398199"/>
    <lineage>
        <taxon>Bacteria</taxon>
        <taxon>Bacillati</taxon>
        <taxon>Bacillota</taxon>
        <taxon>Clostridia</taxon>
        <taxon>Eubacteriales</taxon>
        <taxon>Clostridiaceae</taxon>
        <taxon>Proteiniclasticum</taxon>
    </lineage>
</organism>
<sequence>MLTISLHFPRCSGHERKNRLIKSIVFRVAGCFSLPDKDVRVIFYESEFRSDMESNLGDFIHIDVVSCPPLALEEKKVLAQILKDEINIFSGTKVEDVSIFIMNSDCESFFE</sequence>
<name>A0A1G8N8H7_9CLOT</name>
<evidence type="ECO:0000313" key="2">
    <source>
        <dbReference type="Proteomes" id="UP000183255"/>
    </source>
</evidence>
<proteinExistence type="predicted"/>
<dbReference type="InterPro" id="IPR014347">
    <property type="entry name" value="Tautomerase/MIF_sf"/>
</dbReference>
<evidence type="ECO:0000313" key="1">
    <source>
        <dbReference type="EMBL" id="SDI76492.1"/>
    </source>
</evidence>
<gene>
    <name evidence="1" type="ORF">SAMN05421804_104126</name>
</gene>
<protein>
    <submittedName>
        <fullName evidence="1">Uncharacterized protein</fullName>
    </submittedName>
</protein>
<dbReference type="EMBL" id="FNDZ01000004">
    <property type="protein sequence ID" value="SDI76492.1"/>
    <property type="molecule type" value="Genomic_DNA"/>
</dbReference>
<dbReference type="SUPFAM" id="SSF55331">
    <property type="entry name" value="Tautomerase/MIF"/>
    <property type="match status" value="1"/>
</dbReference>
<accession>A0A1G8N8H7</accession>
<dbReference type="RefSeq" id="WP_031576074.1">
    <property type="nucleotide sequence ID" value="NZ_DAMANS010000011.1"/>
</dbReference>